<protein>
    <recommendedName>
        <fullName evidence="3">YHS domain protein</fullName>
    </recommendedName>
</protein>
<evidence type="ECO:0008006" key="3">
    <source>
        <dbReference type="Google" id="ProtNLM"/>
    </source>
</evidence>
<dbReference type="RefSeq" id="WP_063871126.1">
    <property type="nucleotide sequence ID" value="NZ_CAWMRI010000010.1"/>
</dbReference>
<dbReference type="AlphaFoldDB" id="A0A166KZ04"/>
<dbReference type="Proteomes" id="UP000076555">
    <property type="component" value="Unassembled WGS sequence"/>
</dbReference>
<sequence>MNHQNFAALITSSLLIVGLAVGCRSNSTLETVVPSLQPAVHANMVSRVFDAENSLALKGFDPVAYFQQGKPISGNPNFTYQWANVNWRFSTAENRDLFAKNPEKYAPQYGGFCAWAVSQGYTAPIDPNAWKIVEGKLYLNADLRIQKRWERDIPGNIKKADKNWPGLAEKIRPQNRT</sequence>
<dbReference type="NCBIfam" id="NF041384">
    <property type="entry name" value="YHS_seleno_dom"/>
    <property type="match status" value="1"/>
</dbReference>
<comment type="caution">
    <text evidence="1">The sequence shown here is derived from an EMBL/GenBank/DDBJ whole genome shotgun (WGS) entry which is preliminary data.</text>
</comment>
<evidence type="ECO:0000313" key="1">
    <source>
        <dbReference type="EMBL" id="KZL51709.1"/>
    </source>
</evidence>
<name>A0A166KZ04_NODSP</name>
<proteinExistence type="predicted"/>
<reference evidence="1 2" key="1">
    <citation type="submission" date="2016-04" db="EMBL/GenBank/DDBJ databases">
        <title>Draft Genome Assembly of the Bloom-forming Cyanobacterium Nodularia spumigena Strain CENA596 in Shrimp Production Ponds.</title>
        <authorList>
            <person name="Popin R.V."/>
            <person name="Rigonato J."/>
            <person name="Abreu V.A."/>
            <person name="Andreote A.P."/>
            <person name="Silveira S.B."/>
            <person name="Odebrecht C."/>
            <person name="Fiore M.F."/>
        </authorList>
    </citation>
    <scope>NUCLEOTIDE SEQUENCE [LARGE SCALE GENOMIC DNA]</scope>
    <source>
        <strain evidence="1 2">CENA596</strain>
    </source>
</reference>
<dbReference type="EMBL" id="LWAJ01000010">
    <property type="protein sequence ID" value="KZL51709.1"/>
    <property type="molecule type" value="Genomic_DNA"/>
</dbReference>
<evidence type="ECO:0000313" key="2">
    <source>
        <dbReference type="Proteomes" id="UP000076555"/>
    </source>
</evidence>
<dbReference type="OrthoDB" id="344729at2"/>
<accession>A0A166KZ04</accession>
<gene>
    <name evidence="1" type="ORF">A2T98_00700</name>
</gene>
<organism evidence="1 2">
    <name type="scientific">Nodularia spumigena CENA596</name>
    <dbReference type="NCBI Taxonomy" id="1819295"/>
    <lineage>
        <taxon>Bacteria</taxon>
        <taxon>Bacillati</taxon>
        <taxon>Cyanobacteriota</taxon>
        <taxon>Cyanophyceae</taxon>
        <taxon>Nostocales</taxon>
        <taxon>Nodulariaceae</taxon>
        <taxon>Nodularia</taxon>
    </lineage>
</organism>